<reference evidence="1" key="1">
    <citation type="submission" date="2021-03" db="EMBL/GenBank/DDBJ databases">
        <authorList>
            <person name="Tagirdzhanova G."/>
        </authorList>
    </citation>
    <scope>NUCLEOTIDE SEQUENCE</scope>
</reference>
<dbReference type="EMBL" id="CAJPDQ010000034">
    <property type="protein sequence ID" value="CAF9929962.1"/>
    <property type="molecule type" value="Genomic_DNA"/>
</dbReference>
<gene>
    <name evidence="1" type="ORF">GOMPHAMPRED_005526</name>
</gene>
<organism evidence="1 2">
    <name type="scientific">Gomphillus americanus</name>
    <dbReference type="NCBI Taxonomy" id="1940652"/>
    <lineage>
        <taxon>Eukaryota</taxon>
        <taxon>Fungi</taxon>
        <taxon>Dikarya</taxon>
        <taxon>Ascomycota</taxon>
        <taxon>Pezizomycotina</taxon>
        <taxon>Lecanoromycetes</taxon>
        <taxon>OSLEUM clade</taxon>
        <taxon>Ostropomycetidae</taxon>
        <taxon>Ostropales</taxon>
        <taxon>Graphidaceae</taxon>
        <taxon>Gomphilloideae</taxon>
        <taxon>Gomphillus</taxon>
    </lineage>
</organism>
<keyword evidence="2" id="KW-1185">Reference proteome</keyword>
<dbReference type="OrthoDB" id="5396520at2759"/>
<protein>
    <submittedName>
        <fullName evidence="1">Uncharacterized protein</fullName>
    </submittedName>
</protein>
<dbReference type="Proteomes" id="UP000664169">
    <property type="component" value="Unassembled WGS sequence"/>
</dbReference>
<comment type="caution">
    <text evidence="1">The sequence shown here is derived from an EMBL/GenBank/DDBJ whole genome shotgun (WGS) entry which is preliminary data.</text>
</comment>
<evidence type="ECO:0000313" key="2">
    <source>
        <dbReference type="Proteomes" id="UP000664169"/>
    </source>
</evidence>
<dbReference type="AlphaFoldDB" id="A0A8H3IJ65"/>
<sequence length="125" mass="13758">MSQFRLEIESFTPPSLPDYIGVPVSAIKPLYGNVTSPTSPMTFTISLGSRGLYPATHLQLCYVFEGTGSVFPPEFITAEDLVKTGDYYEVTVLPKSIPRSKVNEGESSTGKVMVYAWKWEILLGS</sequence>
<evidence type="ECO:0000313" key="1">
    <source>
        <dbReference type="EMBL" id="CAF9929962.1"/>
    </source>
</evidence>
<proteinExistence type="predicted"/>
<name>A0A8H3IJ65_9LECA</name>
<accession>A0A8H3IJ65</accession>